<feature type="domain" description="Phosphodiester glycosidase" evidence="1">
    <location>
        <begin position="232"/>
        <end position="406"/>
    </location>
</feature>
<evidence type="ECO:0000313" key="3">
    <source>
        <dbReference type="Proteomes" id="UP000183995"/>
    </source>
</evidence>
<dbReference type="EMBL" id="FQXV01000003">
    <property type="protein sequence ID" value="SHH85352.1"/>
    <property type="molecule type" value="Genomic_DNA"/>
</dbReference>
<keyword evidence="3" id="KW-1185">Reference proteome</keyword>
<dbReference type="PANTHER" id="PTHR40446">
    <property type="entry name" value="N-ACETYLGLUCOSAMINE-1-PHOSPHODIESTER ALPHA-N-ACETYLGLUCOSAMINIDASE"/>
    <property type="match status" value="1"/>
</dbReference>
<dbReference type="STRING" id="1123282.SAMN02745823_01201"/>
<gene>
    <name evidence="2" type="ORF">SAMN02745823_01201</name>
</gene>
<sequence length="414" mass="44546">MDVKEKKVVLFSRKKRAKKPKSLKKRLAVFGIVILLLAGVYCTAVFSNIPFIKKWRDLYIETAMDTYTHKWLATMFIPKSVIDGVMNAKEGFIEGQQDLQSSWTPAPSTQDPSEAPSEEDQAKADFLSLFYELDKSSFDGYIAKNPDMLADGYGKLLINKSGVNDSGTAIYTTNGDQVVVLDAENGILIVKVTGEGYVGKLAIVKNPAQVRLGISKHLGNVGQTVGQIAKDNHAVLAINASGFADPEWKGNGGQVVGLLIANGKTLNGPVKNGYLNIGFSEDDRLYIGVSTSKLKYRDAVEFIPALIINGKNVTDGSTGFGIQPRSAIGQAEDGTVFLLTIDGRQVGYSLGTTVGVCADILLKYGAVQASNLDGGSSTIMIYRDKVITKPSSTTNIGRLVPDAFIVDYAKAAEK</sequence>
<reference evidence="2 3" key="1">
    <citation type="submission" date="2016-11" db="EMBL/GenBank/DDBJ databases">
        <authorList>
            <person name="Jaros S."/>
            <person name="Januszkiewicz K."/>
            <person name="Wedrychowicz H."/>
        </authorList>
    </citation>
    <scope>NUCLEOTIDE SEQUENCE [LARGE SCALE GENOMIC DNA]</scope>
    <source>
        <strain evidence="2 3">DSM 10068</strain>
    </source>
</reference>
<evidence type="ECO:0000313" key="2">
    <source>
        <dbReference type="EMBL" id="SHH85352.1"/>
    </source>
</evidence>
<evidence type="ECO:0000259" key="1">
    <source>
        <dbReference type="Pfam" id="PF09992"/>
    </source>
</evidence>
<proteinExistence type="predicted"/>
<accession>A0A1M5WCX8</accession>
<dbReference type="Pfam" id="PF09992">
    <property type="entry name" value="NAGPA"/>
    <property type="match status" value="1"/>
</dbReference>
<dbReference type="PANTHER" id="PTHR40446:SF2">
    <property type="entry name" value="N-ACETYLGLUCOSAMINE-1-PHOSPHODIESTER ALPHA-N-ACETYLGLUCOSAMINIDASE"/>
    <property type="match status" value="1"/>
</dbReference>
<organism evidence="2 3">
    <name type="scientific">Sporobacter termitidis DSM 10068</name>
    <dbReference type="NCBI Taxonomy" id="1123282"/>
    <lineage>
        <taxon>Bacteria</taxon>
        <taxon>Bacillati</taxon>
        <taxon>Bacillota</taxon>
        <taxon>Clostridia</taxon>
        <taxon>Eubacteriales</taxon>
        <taxon>Oscillospiraceae</taxon>
        <taxon>Sporobacter</taxon>
    </lineage>
</organism>
<dbReference type="OrthoDB" id="9809781at2"/>
<name>A0A1M5WCX8_9FIRM</name>
<dbReference type="Proteomes" id="UP000183995">
    <property type="component" value="Unassembled WGS sequence"/>
</dbReference>
<dbReference type="AlphaFoldDB" id="A0A1M5WCX8"/>
<dbReference type="InterPro" id="IPR018711">
    <property type="entry name" value="NAGPA"/>
</dbReference>
<protein>
    <submittedName>
        <fullName evidence="2">Exopolysaccharide biosynthesis protein</fullName>
    </submittedName>
</protein>
<dbReference type="RefSeq" id="WP_073076754.1">
    <property type="nucleotide sequence ID" value="NZ_FQXV01000003.1"/>
</dbReference>